<evidence type="ECO:0000256" key="1">
    <source>
        <dbReference type="ARBA" id="ARBA00006249"/>
    </source>
</evidence>
<sequence length="1292" mass="143836">MFSQGYFSFIVTRLALATSLAAIAVSGQNTTDFNTKCTSFASSLVGTIPNATVWFTEPVAAGANVTLPDNDPTCDLTSQIVEVDMCRVVMFVPTSDRSNISMEVWLPTTEEWTGRFLSTGNGGLGGCIQYYDLAYAVDLGFSAVATNNGHNGTRGLAFYDNDEVIEDFAYRAMHTGVVLGKEVSQAFYGREHDKSYYLGCSTGGRQGFKEAQDFPDDFDGLVIGAPAVAHINLTSWSGSFYLATGDQNSSTFIPESMWPVIHQNILDQCDYLDGYVDGIIEDPTLCEYRPEALICEAGNTTDCLTGVQVNTVRQIFSPLYGEDGQFVYPAMQPGSELVASSLYYTGSPFIYTSDWFRYAVYNNPDWDPSTLGPKDYSYAAEQNPFNIMTWEGDLSAVRDRGSKILHYHGEADYIISSFNSPRYYNHVSQTMGLTSSSLDEFYRFFRISGMGHCYGGNGATFIGQRLSSNATLDPDGNVLMAMVRWVEEGVAPDSILGTASDDEHITEMDTTLSFHPNTGNMTTSASPKLVVVVGATGNQGGSVARRFLLEGPGRFRVRGLTRKPESTASKQLAGLGAEVVHADLNDVESLTAAFRGANIIFSVTNYWEPFMPQNVQTSGAKAAALGMKTVREYAGQVELTQGRNISDAAAATVETLDGNGFIVSTLSHAERCSGGRFRQLYHFDAKAEVFPFYVRDKYPELAARMSCVQTGYFMTSYEILPDQYLAKLEDDSFEMRFCTNPEKPVPHLDPVADMGNFVYAVYQMSSWCGKEYMAEGTTCTWPEWIAAWSKATGKVARYRQVSREGMVKACGGEDFGGEIVDMFDYSSDPGYDGGRELIRAHDLSKAGIKCSMTTLMEWMEKQDCIEMDYPQRDHPSTQRPLSSQTNYIHRDNVLTTTGSGVGTTYNGQGQAKCVRFSLPSHTDDSNMSTILSHHPSESSNPDYPVYSHFDATEQGSRTNQHDTLSNEEKDQLAICDGVGSVSHHLRDEVRDHLLFDRTHASPGDSYNVTVQKNVNIVFHANILYEDCLTLETAPNSKAKDSVMINIQNVAGIKPRRRTWAGFYAANILDSYTAARTEYIIQCVRNGEIPPTPEDPLTANLLLLIDRRIVFLFTGMPLSLVVEKSNLSARLHLQSLKMKAALSYKYKSKLWTEFAPMVSSSYVKDNWQRPWKMDDWVQEQLGQWTNIGRAPIFEPIRLRQSVHIIKTGFMAFQQCLKAAKITGYQISHLEKHLEDRRRSFRREVQYAMMPAEQREQTAQNLYKADDEETGTTSIEMDAIFNFIELGLRMLWGT</sequence>
<evidence type="ECO:0000256" key="8">
    <source>
        <dbReference type="ARBA" id="ARBA00023157"/>
    </source>
</evidence>
<dbReference type="OrthoDB" id="3039123at2759"/>
<keyword evidence="4" id="KW-0479">Metal-binding</keyword>
<dbReference type="GO" id="GO:0030600">
    <property type="term" value="F:feruloyl esterase activity"/>
    <property type="evidence" value="ECO:0007669"/>
    <property type="project" value="UniProtKB-EC"/>
</dbReference>
<name>A0A194W2D2_CYTMA</name>
<evidence type="ECO:0000256" key="10">
    <source>
        <dbReference type="RuleBase" id="RU361238"/>
    </source>
</evidence>
<proteinExistence type="inferred from homology"/>
<protein>
    <recommendedName>
        <fullName evidence="10">Carboxylic ester hydrolase</fullName>
        <ecNumber evidence="10">3.1.1.-</ecNumber>
    </recommendedName>
</protein>
<keyword evidence="5 10" id="KW-0732">Signal</keyword>
<dbReference type="SMR" id="A0A194W2D2"/>
<dbReference type="InterPro" id="IPR036291">
    <property type="entry name" value="NAD(P)-bd_dom_sf"/>
</dbReference>
<evidence type="ECO:0000256" key="4">
    <source>
        <dbReference type="ARBA" id="ARBA00022723"/>
    </source>
</evidence>
<keyword evidence="3" id="KW-0858">Xylan degradation</keyword>
<comment type="catalytic activity">
    <reaction evidence="9">
        <text>feruloyl-polysaccharide + H2O = ferulate + polysaccharide.</text>
        <dbReference type="EC" id="3.1.1.73"/>
    </reaction>
</comment>
<dbReference type="PHI-base" id="PHI:10223"/>
<dbReference type="CDD" id="cd05251">
    <property type="entry name" value="NmrA_like_SDR_a"/>
    <property type="match status" value="1"/>
</dbReference>
<feature type="domain" description="NmrA-like" evidence="11">
    <location>
        <begin position="528"/>
        <end position="844"/>
    </location>
</feature>
<gene>
    <name evidence="12" type="ORF">VM1G_06347</name>
</gene>
<evidence type="ECO:0000256" key="5">
    <source>
        <dbReference type="ARBA" id="ARBA00022729"/>
    </source>
</evidence>
<comment type="similarity">
    <text evidence="1 10">Belongs to the tannase family.</text>
</comment>
<dbReference type="EC" id="3.1.1.-" evidence="10"/>
<evidence type="ECO:0000313" key="13">
    <source>
        <dbReference type="Proteomes" id="UP000078559"/>
    </source>
</evidence>
<keyword evidence="8" id="KW-1015">Disulfide bond</keyword>
<dbReference type="EMBL" id="CM003103">
    <property type="protein sequence ID" value="KUI70248.1"/>
    <property type="molecule type" value="Genomic_DNA"/>
</dbReference>
<keyword evidence="2" id="KW-0719">Serine esterase</keyword>
<evidence type="ECO:0000256" key="7">
    <source>
        <dbReference type="ARBA" id="ARBA00022837"/>
    </source>
</evidence>
<evidence type="ECO:0000256" key="9">
    <source>
        <dbReference type="ARBA" id="ARBA00034075"/>
    </source>
</evidence>
<evidence type="ECO:0000256" key="6">
    <source>
        <dbReference type="ARBA" id="ARBA00022801"/>
    </source>
</evidence>
<feature type="chain" id="PRO_5008443833" description="Carboxylic ester hydrolase" evidence="10">
    <location>
        <begin position="18"/>
        <end position="1292"/>
    </location>
</feature>
<accession>A0A194W2D2</accession>
<reference evidence="12" key="1">
    <citation type="submission" date="2014-12" db="EMBL/GenBank/DDBJ databases">
        <title>Genome Sequence of Valsa Canker Pathogens Uncovers a Specific Adaption of Colonization on Woody Bark.</title>
        <authorList>
            <person name="Yin Z."/>
            <person name="Liu H."/>
            <person name="Gao X."/>
            <person name="Li Z."/>
            <person name="Song N."/>
            <person name="Ke X."/>
            <person name="Dai Q."/>
            <person name="Wu Y."/>
            <person name="Sun Y."/>
            <person name="Xu J.-R."/>
            <person name="Kang Z.K."/>
            <person name="Wang L."/>
            <person name="Huang L."/>
        </authorList>
    </citation>
    <scope>NUCLEOTIDE SEQUENCE [LARGE SCALE GENOMIC DNA]</scope>
    <source>
        <strain evidence="12">03-8</strain>
    </source>
</reference>
<feature type="signal peptide" evidence="10">
    <location>
        <begin position="1"/>
        <end position="17"/>
    </location>
</feature>
<dbReference type="InterPro" id="IPR029058">
    <property type="entry name" value="AB_hydrolase_fold"/>
</dbReference>
<organism evidence="12 13">
    <name type="scientific">Cytospora mali</name>
    <name type="common">Apple Valsa canker fungus</name>
    <name type="synonym">Valsa mali</name>
    <dbReference type="NCBI Taxonomy" id="578113"/>
    <lineage>
        <taxon>Eukaryota</taxon>
        <taxon>Fungi</taxon>
        <taxon>Dikarya</taxon>
        <taxon>Ascomycota</taxon>
        <taxon>Pezizomycotina</taxon>
        <taxon>Sordariomycetes</taxon>
        <taxon>Sordariomycetidae</taxon>
        <taxon>Diaporthales</taxon>
        <taxon>Cytosporaceae</taxon>
        <taxon>Cytospora</taxon>
    </lineage>
</organism>
<dbReference type="GO" id="GO:0046872">
    <property type="term" value="F:metal ion binding"/>
    <property type="evidence" value="ECO:0007669"/>
    <property type="project" value="UniProtKB-KW"/>
</dbReference>
<dbReference type="Pfam" id="PF07519">
    <property type="entry name" value="Tannase"/>
    <property type="match status" value="2"/>
</dbReference>
<dbReference type="InterPro" id="IPR008030">
    <property type="entry name" value="NmrA-like"/>
</dbReference>
<dbReference type="SUPFAM" id="SSF51735">
    <property type="entry name" value="NAD(P)-binding Rossmann-fold domains"/>
    <property type="match status" value="1"/>
</dbReference>
<evidence type="ECO:0000256" key="2">
    <source>
        <dbReference type="ARBA" id="ARBA00022487"/>
    </source>
</evidence>
<dbReference type="Gene3D" id="3.90.25.10">
    <property type="entry name" value="UDP-galactose 4-epimerase, domain 1"/>
    <property type="match status" value="1"/>
</dbReference>
<evidence type="ECO:0000313" key="12">
    <source>
        <dbReference type="EMBL" id="KUI70248.1"/>
    </source>
</evidence>
<keyword evidence="7" id="KW-0106">Calcium</keyword>
<dbReference type="PANTHER" id="PTHR33938">
    <property type="entry name" value="FERULOYL ESTERASE B-RELATED"/>
    <property type="match status" value="1"/>
</dbReference>
<keyword evidence="13" id="KW-1185">Reference proteome</keyword>
<dbReference type="PANTHER" id="PTHR33938:SF15">
    <property type="entry name" value="FERULOYL ESTERASE B-RELATED"/>
    <property type="match status" value="1"/>
</dbReference>
<keyword evidence="3" id="KW-0624">Polysaccharide degradation</keyword>
<keyword evidence="6 10" id="KW-0378">Hydrolase</keyword>
<keyword evidence="3" id="KW-0119">Carbohydrate metabolism</keyword>
<evidence type="ECO:0000256" key="3">
    <source>
        <dbReference type="ARBA" id="ARBA00022651"/>
    </source>
</evidence>
<dbReference type="InterPro" id="IPR011118">
    <property type="entry name" value="Tannase/feruloyl_esterase"/>
</dbReference>
<dbReference type="GO" id="GO:0045493">
    <property type="term" value="P:xylan catabolic process"/>
    <property type="evidence" value="ECO:0007669"/>
    <property type="project" value="UniProtKB-KW"/>
</dbReference>
<dbReference type="Proteomes" id="UP000078559">
    <property type="component" value="Chromosome 6"/>
</dbReference>
<dbReference type="Pfam" id="PF05368">
    <property type="entry name" value="NmrA"/>
    <property type="match status" value="1"/>
</dbReference>
<evidence type="ECO:0000259" key="11">
    <source>
        <dbReference type="Pfam" id="PF05368"/>
    </source>
</evidence>
<dbReference type="Gene3D" id="3.40.50.720">
    <property type="entry name" value="NAD(P)-binding Rossmann-like Domain"/>
    <property type="match status" value="1"/>
</dbReference>
<dbReference type="SUPFAM" id="SSF53474">
    <property type="entry name" value="alpha/beta-Hydrolases"/>
    <property type="match status" value="1"/>
</dbReference>